<organism evidence="1 2">
    <name type="scientific">Gluconacetobacter entanii</name>
    <dbReference type="NCBI Taxonomy" id="108528"/>
    <lineage>
        <taxon>Bacteria</taxon>
        <taxon>Pseudomonadati</taxon>
        <taxon>Pseudomonadota</taxon>
        <taxon>Alphaproteobacteria</taxon>
        <taxon>Acetobacterales</taxon>
        <taxon>Acetobacteraceae</taxon>
        <taxon>Gluconacetobacter</taxon>
    </lineage>
</organism>
<evidence type="ECO:0000313" key="2">
    <source>
        <dbReference type="Proteomes" id="UP001526337"/>
    </source>
</evidence>
<keyword evidence="2" id="KW-1185">Reference proteome</keyword>
<gene>
    <name evidence="1" type="ORF">NO263_12725</name>
</gene>
<dbReference type="Proteomes" id="UP001526337">
    <property type="component" value="Unassembled WGS sequence"/>
</dbReference>
<comment type="caution">
    <text evidence="1">The sequence shown here is derived from an EMBL/GenBank/DDBJ whole genome shotgun (WGS) entry which is preliminary data.</text>
</comment>
<evidence type="ECO:0000313" key="1">
    <source>
        <dbReference type="EMBL" id="MCW4591445.1"/>
    </source>
</evidence>
<sequence>MIRFALMAGMAGIMAGLMPLRPPSAWGGEIRICFDRRVAEADPAPNMPRFDSITVPSGTVFNYAGHAFGPADDPLDRAHAAPFGDGWRGLPPGEEKRRRALQMEDIGGDSGYHRPQAAVMIGATTTLTRARPCANVAAQAVLSEDWTWTADHIPADPHVYYQAYGVVHGSRFDPTFDTDPDAFQWVAAHGGLNGIVISDIEQSVTLHSDD</sequence>
<protein>
    <submittedName>
        <fullName evidence="1">Uncharacterized protein</fullName>
    </submittedName>
</protein>
<dbReference type="RefSeq" id="WP_227744294.1">
    <property type="nucleotide sequence ID" value="NZ_JABJWD010000025.1"/>
</dbReference>
<dbReference type="EMBL" id="JANGSQ010000107">
    <property type="protein sequence ID" value="MCW4591445.1"/>
    <property type="molecule type" value="Genomic_DNA"/>
</dbReference>
<proteinExistence type="predicted"/>
<accession>A0ABT3K7P6</accession>
<reference evidence="1 2" key="1">
    <citation type="submission" date="2022-07" db="EMBL/GenBank/DDBJ databases">
        <title>Genome stability of Gluconacetobacter entanii AV429.</title>
        <authorList>
            <person name="Trcek J."/>
            <person name="Cepec E."/>
        </authorList>
    </citation>
    <scope>NUCLEOTIDE SEQUENCE [LARGE SCALE GENOMIC DNA]</scope>
    <source>
        <strain evidence="1 2">AV429_2022</strain>
    </source>
</reference>
<name>A0ABT3K7P6_9PROT</name>